<gene>
    <name evidence="1" type="ORF">MSEO_26010</name>
</gene>
<keyword evidence="2" id="KW-1185">Reference proteome</keyword>
<organism evidence="1 2">
    <name type="scientific">Mycobacterium seoulense</name>
    <dbReference type="NCBI Taxonomy" id="386911"/>
    <lineage>
        <taxon>Bacteria</taxon>
        <taxon>Bacillati</taxon>
        <taxon>Actinomycetota</taxon>
        <taxon>Actinomycetes</taxon>
        <taxon>Mycobacteriales</taxon>
        <taxon>Mycobacteriaceae</taxon>
        <taxon>Mycobacterium</taxon>
    </lineage>
</organism>
<dbReference type="Proteomes" id="UP000466632">
    <property type="component" value="Chromosome"/>
</dbReference>
<accession>A0A7I7P230</accession>
<sequence length="114" mass="12415">MGFDYLSVGHTALAPARTNGLLRVPALDGVDCPSPWTVNGSVGSDRVWPAIADVPMQMGPNRIRATSACTVEHLRKELVARGCDRCSLNHQPRQRNRALLELRLPTKSVKGDEA</sequence>
<dbReference type="KEGG" id="mseo:MSEO_26010"/>
<name>A0A7I7P230_9MYCO</name>
<protein>
    <submittedName>
        <fullName evidence="1">Uncharacterized protein</fullName>
    </submittedName>
</protein>
<proteinExistence type="predicted"/>
<evidence type="ECO:0000313" key="1">
    <source>
        <dbReference type="EMBL" id="BBY02102.1"/>
    </source>
</evidence>
<reference evidence="1 2" key="1">
    <citation type="journal article" date="2019" name="Emerg. Microbes Infect.">
        <title>Comprehensive subspecies identification of 175 nontuberculous mycobacteria species based on 7547 genomic profiles.</title>
        <authorList>
            <person name="Matsumoto Y."/>
            <person name="Kinjo T."/>
            <person name="Motooka D."/>
            <person name="Nabeya D."/>
            <person name="Jung N."/>
            <person name="Uechi K."/>
            <person name="Horii T."/>
            <person name="Iida T."/>
            <person name="Fujita J."/>
            <person name="Nakamura S."/>
        </authorList>
    </citation>
    <scope>NUCLEOTIDE SEQUENCE [LARGE SCALE GENOMIC DNA]</scope>
    <source>
        <strain evidence="1 2">JCM 16018</strain>
    </source>
</reference>
<dbReference type="EMBL" id="AP022582">
    <property type="protein sequence ID" value="BBY02102.1"/>
    <property type="molecule type" value="Genomic_DNA"/>
</dbReference>
<evidence type="ECO:0000313" key="2">
    <source>
        <dbReference type="Proteomes" id="UP000466632"/>
    </source>
</evidence>
<dbReference type="AlphaFoldDB" id="A0A7I7P230"/>